<dbReference type="EMBL" id="CAMGYJ010000010">
    <property type="protein sequence ID" value="CAI0551102.1"/>
    <property type="molecule type" value="Genomic_DNA"/>
</dbReference>
<evidence type="ECO:0000313" key="1">
    <source>
        <dbReference type="EMBL" id="CAI0551102.1"/>
    </source>
</evidence>
<sequence length="474" mass="52805">RDFSPRFPPKQTQFWNRQVQYRFLCSTASTIPHYCDFQNTGLLCWRTPEQLTAMANSEELDPNFPPGLHLVSAFLAMEPSDSLISIARACGGGIVSENVQRFIWEHCINKAATIGYAPYVKNFVKKLIFEVESTHGCVLDELYEHYGHYMTSLKEDSLSRGKACKHISFLFTDGSFELSSCPKLRKLVVPLNCSLNMLEGDTGCSVWPSSLYLSEFILSFPDKFSNKTCFEVGSGVGLVGICLSHVKASKNSGVIGIQVNFSHVICRNCSSFHSVQVILSDGDLSTLANMKLNLGLNHTSTTMDVLEKCDKELNLVKSDIGSNSEVQCIHLSWESAAEAELQEFMPDTVLGADVIYDPACLPHLVRVLATLLKQRQVTSRTRNSICQEDIVNEGIAEEAENDKQAYIKSMKTPTGYIACVIRNIDTFNCFLDLAEQGDLTITDITDTARPLKLLPYMSSYNPSCIRLFTVTSKR</sequence>
<accession>A0AAV0R030</accession>
<dbReference type="Pfam" id="PF10294">
    <property type="entry name" value="Methyltransf_16"/>
    <property type="match status" value="1"/>
</dbReference>
<dbReference type="InterPro" id="IPR019410">
    <property type="entry name" value="Methyltransf_16"/>
</dbReference>
<organism evidence="1 2">
    <name type="scientific">Linum tenue</name>
    <dbReference type="NCBI Taxonomy" id="586396"/>
    <lineage>
        <taxon>Eukaryota</taxon>
        <taxon>Viridiplantae</taxon>
        <taxon>Streptophyta</taxon>
        <taxon>Embryophyta</taxon>
        <taxon>Tracheophyta</taxon>
        <taxon>Spermatophyta</taxon>
        <taxon>Magnoliopsida</taxon>
        <taxon>eudicotyledons</taxon>
        <taxon>Gunneridae</taxon>
        <taxon>Pentapetalae</taxon>
        <taxon>rosids</taxon>
        <taxon>fabids</taxon>
        <taxon>Malpighiales</taxon>
        <taxon>Linaceae</taxon>
        <taxon>Linum</taxon>
    </lineage>
</organism>
<feature type="non-terminal residue" evidence="1">
    <location>
        <position position="1"/>
    </location>
</feature>
<evidence type="ECO:0000313" key="2">
    <source>
        <dbReference type="Proteomes" id="UP001154282"/>
    </source>
</evidence>
<dbReference type="PANTHER" id="PTHR14614:SF130">
    <property type="entry name" value="PROTEIN-LYSINE N-METHYLTRANSFERASE EEF2KMT"/>
    <property type="match status" value="1"/>
</dbReference>
<dbReference type="Gene3D" id="3.40.50.150">
    <property type="entry name" value="Vaccinia Virus protein VP39"/>
    <property type="match status" value="1"/>
</dbReference>
<dbReference type="SUPFAM" id="SSF53335">
    <property type="entry name" value="S-adenosyl-L-methionine-dependent methyltransferases"/>
    <property type="match status" value="1"/>
</dbReference>
<dbReference type="Proteomes" id="UP001154282">
    <property type="component" value="Unassembled WGS sequence"/>
</dbReference>
<evidence type="ECO:0008006" key="3">
    <source>
        <dbReference type="Google" id="ProtNLM"/>
    </source>
</evidence>
<gene>
    <name evidence="1" type="ORF">LITE_LOCUS45808</name>
</gene>
<reference evidence="1" key="1">
    <citation type="submission" date="2022-08" db="EMBL/GenBank/DDBJ databases">
        <authorList>
            <person name="Gutierrez-Valencia J."/>
        </authorList>
    </citation>
    <scope>NUCLEOTIDE SEQUENCE</scope>
</reference>
<name>A0AAV0R030_9ROSI</name>
<protein>
    <recommendedName>
        <fullName evidence="3">FAM86 N-terminal domain-containing protein</fullName>
    </recommendedName>
</protein>
<dbReference type="PANTHER" id="PTHR14614">
    <property type="entry name" value="HEPATOCELLULAR CARCINOMA-ASSOCIATED ANTIGEN"/>
    <property type="match status" value="1"/>
</dbReference>
<proteinExistence type="predicted"/>
<dbReference type="InterPro" id="IPR029063">
    <property type="entry name" value="SAM-dependent_MTases_sf"/>
</dbReference>
<comment type="caution">
    <text evidence="1">The sequence shown here is derived from an EMBL/GenBank/DDBJ whole genome shotgun (WGS) entry which is preliminary data.</text>
</comment>
<dbReference type="AlphaFoldDB" id="A0AAV0R030"/>
<keyword evidence="2" id="KW-1185">Reference proteome</keyword>